<dbReference type="InterPro" id="IPR036397">
    <property type="entry name" value="RNaseH_sf"/>
</dbReference>
<organism evidence="18 19">
    <name type="scientific">Viridibacillus arvi</name>
    <dbReference type="NCBI Taxonomy" id="263475"/>
    <lineage>
        <taxon>Bacteria</taxon>
        <taxon>Bacillati</taxon>
        <taxon>Bacillota</taxon>
        <taxon>Bacilli</taxon>
        <taxon>Bacillales</taxon>
        <taxon>Caryophanaceae</taxon>
        <taxon>Viridibacillus</taxon>
    </lineage>
</organism>
<feature type="domain" description="RNase H type-2" evidence="17">
    <location>
        <begin position="90"/>
        <end position="307"/>
    </location>
</feature>
<evidence type="ECO:0000256" key="2">
    <source>
        <dbReference type="ARBA" id="ARBA00001946"/>
    </source>
</evidence>
<proteinExistence type="inferred from homology"/>
<keyword evidence="9 14" id="KW-0540">Nuclease</keyword>
<dbReference type="PROSITE" id="PS51975">
    <property type="entry name" value="RNASE_H_2"/>
    <property type="match status" value="1"/>
</dbReference>
<dbReference type="STRING" id="263475.AMD00_08445"/>
<comment type="cofactor">
    <cofactor evidence="14 15">
        <name>Mn(2+)</name>
        <dbReference type="ChEBI" id="CHEBI:29035"/>
    </cofactor>
    <cofactor evidence="14 15">
        <name>Mg(2+)</name>
        <dbReference type="ChEBI" id="CHEBI:18420"/>
    </cofactor>
    <text evidence="14 15">Manganese or magnesium. Binds 1 divalent metal ion per monomer in the absence of substrate. May bind a second metal ion after substrate binding.</text>
</comment>
<comment type="catalytic activity">
    <reaction evidence="1 14 15">
        <text>Endonucleolytic cleavage to 5'-phosphomonoester.</text>
        <dbReference type="EC" id="3.1.26.4"/>
    </reaction>
</comment>
<dbReference type="RefSeq" id="WP_053416576.1">
    <property type="nucleotide sequence ID" value="NZ_LILB01000001.1"/>
</dbReference>
<evidence type="ECO:0000256" key="13">
    <source>
        <dbReference type="ARBA" id="ARBA00022842"/>
    </source>
</evidence>
<dbReference type="OrthoDB" id="9777935at2"/>
<feature type="binding site" evidence="14 15">
    <location>
        <position position="96"/>
    </location>
    <ligand>
        <name>a divalent metal cation</name>
        <dbReference type="ChEBI" id="CHEBI:60240"/>
    </ligand>
</feature>
<evidence type="ECO:0000256" key="11">
    <source>
        <dbReference type="ARBA" id="ARBA00022759"/>
    </source>
</evidence>
<feature type="binding site" evidence="14 15">
    <location>
        <position position="201"/>
    </location>
    <ligand>
        <name>a divalent metal cation</name>
        <dbReference type="ChEBI" id="CHEBI:60240"/>
    </ligand>
</feature>
<comment type="function">
    <text evidence="3 14">Endonuclease that specifically degrades the RNA of RNA-DNA hybrids.</text>
</comment>
<comment type="similarity">
    <text evidence="5 14">Belongs to the RNase HII family. RnhC subfamily.</text>
</comment>
<dbReference type="Pfam" id="PF01351">
    <property type="entry name" value="RNase_HII"/>
    <property type="match status" value="1"/>
</dbReference>
<gene>
    <name evidence="14" type="primary">rnhC</name>
    <name evidence="18" type="ORF">AMD00_08445</name>
</gene>
<comment type="caution">
    <text evidence="18">The sequence shown here is derived from an EMBL/GenBank/DDBJ whole genome shotgun (WGS) entry which is preliminary data.</text>
</comment>
<dbReference type="PANTHER" id="PTHR10954">
    <property type="entry name" value="RIBONUCLEASE H2 SUBUNIT A"/>
    <property type="match status" value="1"/>
</dbReference>
<dbReference type="CDD" id="cd14796">
    <property type="entry name" value="RNAse_HIII_N"/>
    <property type="match status" value="1"/>
</dbReference>
<dbReference type="InterPro" id="IPR012295">
    <property type="entry name" value="TBP_dom_sf"/>
</dbReference>
<keyword evidence="10 14" id="KW-0479">Metal-binding</keyword>
<keyword evidence="11 14" id="KW-0255">Endonuclease</keyword>
<dbReference type="InterPro" id="IPR012337">
    <property type="entry name" value="RNaseH-like_sf"/>
</dbReference>
<dbReference type="GO" id="GO:0000287">
    <property type="term" value="F:magnesium ion binding"/>
    <property type="evidence" value="ECO:0007669"/>
    <property type="project" value="UniProtKB-UniRule"/>
</dbReference>
<dbReference type="InterPro" id="IPR004641">
    <property type="entry name" value="RNase_HIII"/>
</dbReference>
<dbReference type="Gene3D" id="3.30.420.10">
    <property type="entry name" value="Ribonuclease H-like superfamily/Ribonuclease H"/>
    <property type="match status" value="1"/>
</dbReference>
<dbReference type="Pfam" id="PF11858">
    <property type="entry name" value="DUF3378"/>
    <property type="match status" value="1"/>
</dbReference>
<comment type="cofactor">
    <cofactor evidence="2">
        <name>Mg(2+)</name>
        <dbReference type="ChEBI" id="CHEBI:18420"/>
    </cofactor>
</comment>
<evidence type="ECO:0000256" key="8">
    <source>
        <dbReference type="ARBA" id="ARBA00022490"/>
    </source>
</evidence>
<dbReference type="EC" id="3.1.26.4" evidence="6 14"/>
<feature type="region of interest" description="Disordered" evidence="16">
    <location>
        <begin position="55"/>
        <end position="86"/>
    </location>
</feature>
<dbReference type="GO" id="GO:0043137">
    <property type="term" value="P:DNA replication, removal of RNA primer"/>
    <property type="evidence" value="ECO:0007669"/>
    <property type="project" value="TreeGrafter"/>
</dbReference>
<dbReference type="CDD" id="cd06590">
    <property type="entry name" value="RNase_HII_bacteria_HIII_like"/>
    <property type="match status" value="1"/>
</dbReference>
<evidence type="ECO:0000259" key="17">
    <source>
        <dbReference type="PROSITE" id="PS51975"/>
    </source>
</evidence>
<name>A0A0M0LN25_9BACL</name>
<dbReference type="EMBL" id="LILB01000001">
    <property type="protein sequence ID" value="KOO52411.1"/>
    <property type="molecule type" value="Genomic_DNA"/>
</dbReference>
<dbReference type="Proteomes" id="UP000036867">
    <property type="component" value="Unassembled WGS sequence"/>
</dbReference>
<evidence type="ECO:0000313" key="18">
    <source>
        <dbReference type="EMBL" id="KOO52411.1"/>
    </source>
</evidence>
<dbReference type="PANTHER" id="PTHR10954:SF23">
    <property type="entry name" value="RIBONUCLEASE"/>
    <property type="match status" value="1"/>
</dbReference>
<dbReference type="GO" id="GO:0004523">
    <property type="term" value="F:RNA-DNA hybrid ribonuclease activity"/>
    <property type="evidence" value="ECO:0007669"/>
    <property type="project" value="UniProtKB-UniRule"/>
</dbReference>
<dbReference type="InterPro" id="IPR001352">
    <property type="entry name" value="RNase_HII/HIII"/>
</dbReference>
<reference evidence="19" key="1">
    <citation type="submission" date="2015-08" db="EMBL/GenBank/DDBJ databases">
        <title>Fjat-10028 dsm 16317.</title>
        <authorList>
            <person name="Liu B."/>
            <person name="Wang J."/>
            <person name="Zhu Y."/>
            <person name="Liu G."/>
            <person name="Chen Q."/>
            <person name="Chen Z."/>
            <person name="Lan J."/>
            <person name="Che J."/>
            <person name="Ge C."/>
            <person name="Shi H."/>
            <person name="Pan Z."/>
            <person name="Liu X."/>
        </authorList>
    </citation>
    <scope>NUCLEOTIDE SEQUENCE [LARGE SCALE GENOMIC DNA]</scope>
    <source>
        <strain evidence="19">DSM 16317</strain>
    </source>
</reference>
<evidence type="ECO:0000256" key="3">
    <source>
        <dbReference type="ARBA" id="ARBA00004065"/>
    </source>
</evidence>
<comment type="subcellular location">
    <subcellularLocation>
        <location evidence="4 14">Cytoplasm</location>
    </subcellularLocation>
</comment>
<evidence type="ECO:0000256" key="9">
    <source>
        <dbReference type="ARBA" id="ARBA00022722"/>
    </source>
</evidence>
<dbReference type="Gene3D" id="3.30.310.10">
    <property type="entry name" value="TATA-Binding Protein"/>
    <property type="match status" value="1"/>
</dbReference>
<evidence type="ECO:0000256" key="10">
    <source>
        <dbReference type="ARBA" id="ARBA00022723"/>
    </source>
</evidence>
<evidence type="ECO:0000256" key="7">
    <source>
        <dbReference type="ARBA" id="ARBA00021407"/>
    </source>
</evidence>
<dbReference type="GeneID" id="301136134"/>
<accession>A0A0M0LN25</accession>
<dbReference type="PIRSF" id="PIRSF037748">
    <property type="entry name" value="RnhC"/>
    <property type="match status" value="1"/>
</dbReference>
<dbReference type="GO" id="GO:0032299">
    <property type="term" value="C:ribonuclease H2 complex"/>
    <property type="evidence" value="ECO:0007669"/>
    <property type="project" value="TreeGrafter"/>
</dbReference>
<dbReference type="GO" id="GO:0005737">
    <property type="term" value="C:cytoplasm"/>
    <property type="evidence" value="ECO:0007669"/>
    <property type="project" value="UniProtKB-SubCell"/>
</dbReference>
<dbReference type="GO" id="GO:0003723">
    <property type="term" value="F:RNA binding"/>
    <property type="evidence" value="ECO:0007669"/>
    <property type="project" value="UniProtKB-UniRule"/>
</dbReference>
<dbReference type="HAMAP" id="MF_00053">
    <property type="entry name" value="RNase_HIII"/>
    <property type="match status" value="1"/>
</dbReference>
<feature type="binding site" evidence="14 15">
    <location>
        <position position="97"/>
    </location>
    <ligand>
        <name>a divalent metal cation</name>
        <dbReference type="ChEBI" id="CHEBI:60240"/>
    </ligand>
</feature>
<evidence type="ECO:0000256" key="15">
    <source>
        <dbReference type="PROSITE-ProRule" id="PRU01319"/>
    </source>
</evidence>
<evidence type="ECO:0000256" key="6">
    <source>
        <dbReference type="ARBA" id="ARBA00012180"/>
    </source>
</evidence>
<keyword evidence="12 14" id="KW-0378">Hydrolase</keyword>
<protein>
    <recommendedName>
        <fullName evidence="7 14">Ribonuclease HIII</fullName>
        <shortName evidence="14">RNase HIII</shortName>
        <ecNumber evidence="6 14">3.1.26.4</ecNumber>
    </recommendedName>
</protein>
<dbReference type="FunFam" id="3.30.420.10:FF:000047">
    <property type="entry name" value="Ribonuclease HIII"/>
    <property type="match status" value="1"/>
</dbReference>
<dbReference type="NCBIfam" id="TIGR00716">
    <property type="entry name" value="rnhC"/>
    <property type="match status" value="1"/>
</dbReference>
<dbReference type="PATRIC" id="fig|263475.3.peg.2146"/>
<evidence type="ECO:0000256" key="5">
    <source>
        <dbReference type="ARBA" id="ARBA00008378"/>
    </source>
</evidence>
<dbReference type="InterPro" id="IPR024568">
    <property type="entry name" value="RNase_HIII_N"/>
</dbReference>
<evidence type="ECO:0000256" key="16">
    <source>
        <dbReference type="SAM" id="MobiDB-lite"/>
    </source>
</evidence>
<keyword evidence="8 14" id="KW-0963">Cytoplasm</keyword>
<evidence type="ECO:0000256" key="4">
    <source>
        <dbReference type="ARBA" id="ARBA00004496"/>
    </source>
</evidence>
<dbReference type="GO" id="GO:0006298">
    <property type="term" value="P:mismatch repair"/>
    <property type="evidence" value="ECO:0007669"/>
    <property type="project" value="TreeGrafter"/>
</dbReference>
<keyword evidence="13 14" id="KW-0460">Magnesium</keyword>
<dbReference type="SUPFAM" id="SSF53098">
    <property type="entry name" value="Ribonuclease H-like"/>
    <property type="match status" value="1"/>
</dbReference>
<evidence type="ECO:0000256" key="14">
    <source>
        <dbReference type="HAMAP-Rule" id="MF_00053"/>
    </source>
</evidence>
<sequence>MSNIVIVLTTEKQGELASYYASSRVERNAPGVIFAAKLGDTSITSYKSGKVMFQGNGAERESSRWGEPNDSTTKKTSSKGDKLPSNFEQLSVMGSDETGTGDYFGPVTVAAVYVSADKIALVRELGVKDSKMLTDDFMRQIAPDLMRALPHSILTVRNDKYNTIQARGWSQGKIKAMMHNQALHNVLGKIAPEKPAHILIDQFAERGIYYNHLKNEKIIVKENVLFATKAEQIHVSVAAASILARYAFLKEMDRLGDLVGFDLQKGASNKVDEMAARILLSKGEATLKSMTKWHFANTQKAHAIAAKKRSK</sequence>
<keyword evidence="19" id="KW-1185">Reference proteome</keyword>
<evidence type="ECO:0000256" key="1">
    <source>
        <dbReference type="ARBA" id="ARBA00000077"/>
    </source>
</evidence>
<dbReference type="AlphaFoldDB" id="A0A0M0LN25"/>
<evidence type="ECO:0000313" key="19">
    <source>
        <dbReference type="Proteomes" id="UP000036867"/>
    </source>
</evidence>
<evidence type="ECO:0000256" key="12">
    <source>
        <dbReference type="ARBA" id="ARBA00022801"/>
    </source>
</evidence>
<dbReference type="InterPro" id="IPR024567">
    <property type="entry name" value="RNase_HII/HIII_dom"/>
</dbReference>